<evidence type="ECO:0000313" key="2">
    <source>
        <dbReference type="Proteomes" id="UP000029644"/>
    </source>
</evidence>
<evidence type="ECO:0000313" key="1">
    <source>
        <dbReference type="EMBL" id="GAL65122.1"/>
    </source>
</evidence>
<dbReference type="Proteomes" id="UP000029644">
    <property type="component" value="Unassembled WGS sequence"/>
</dbReference>
<protein>
    <submittedName>
        <fullName evidence="1">Uncharacterized protein</fullName>
    </submittedName>
</protein>
<gene>
    <name evidence="1" type="ORF">JCM19300_405</name>
</gene>
<sequence>MPQPTYSNPKIKPKQYILNVVEQLKGLSVHDSKNILYEAKKYIEEETKV</sequence>
<dbReference type="RefSeq" id="WP_193744021.1">
    <property type="nucleotide sequence ID" value="NZ_BBNQ01000038.1"/>
</dbReference>
<dbReference type="AlphaFoldDB" id="A0A090WC42"/>
<accession>A0A090WC42</accession>
<dbReference type="EMBL" id="BBNQ01000038">
    <property type="protein sequence ID" value="GAL65122.1"/>
    <property type="molecule type" value="Genomic_DNA"/>
</dbReference>
<proteinExistence type="predicted"/>
<name>A0A090WC42_9FLAO</name>
<comment type="caution">
    <text evidence="1">The sequence shown here is derived from an EMBL/GenBank/DDBJ whole genome shotgun (WGS) entry which is preliminary data.</text>
</comment>
<reference evidence="1 2" key="1">
    <citation type="journal article" date="2014" name="Genome Announc.">
        <title>Draft Genome Sequences of Marine Flavobacterium Algibacter lectus Strains SS8 and NR4.</title>
        <authorList>
            <person name="Takatani N."/>
            <person name="Nakanishi M."/>
            <person name="Meirelles P."/>
            <person name="Mino S."/>
            <person name="Suda W."/>
            <person name="Oshima K."/>
            <person name="Hattori M."/>
            <person name="Ohkuma M."/>
            <person name="Hosokawa M."/>
            <person name="Miyashita K."/>
            <person name="Thompson F.L."/>
            <person name="Niwa A."/>
            <person name="Sawabe T."/>
            <person name="Sawabe T."/>
        </authorList>
    </citation>
    <scope>NUCLEOTIDE SEQUENCE [LARGE SCALE GENOMIC DNA]</scope>
    <source>
        <strain evidence="1 2">JCM 19300</strain>
    </source>
</reference>
<organism evidence="1 2">
    <name type="scientific">Algibacter lectus</name>
    <dbReference type="NCBI Taxonomy" id="221126"/>
    <lineage>
        <taxon>Bacteria</taxon>
        <taxon>Pseudomonadati</taxon>
        <taxon>Bacteroidota</taxon>
        <taxon>Flavobacteriia</taxon>
        <taxon>Flavobacteriales</taxon>
        <taxon>Flavobacteriaceae</taxon>
        <taxon>Algibacter</taxon>
    </lineage>
</organism>